<sequence>MRYQRFSSIEHLTSYIINSNNIQPSQLAGESKWDLGKLPQIKYLVSRNEDLLANTKRVDSRIEKLSSNDLKNIKNIYDPNFWAKLIRLYIIHCSRDEIAFYLKDFNLSTISQSLLNAIYCLGYLYFDQK</sequence>
<dbReference type="EMBL" id="KQ964454">
    <property type="protein sequence ID" value="KXN72360.1"/>
    <property type="molecule type" value="Genomic_DNA"/>
</dbReference>
<gene>
    <name evidence="1" type="ORF">CONCODRAFT_16202</name>
</gene>
<reference evidence="1 2" key="1">
    <citation type="journal article" date="2015" name="Genome Biol. Evol.">
        <title>Phylogenomic analyses indicate that early fungi evolved digesting cell walls of algal ancestors of land plants.</title>
        <authorList>
            <person name="Chang Y."/>
            <person name="Wang S."/>
            <person name="Sekimoto S."/>
            <person name="Aerts A.L."/>
            <person name="Choi C."/>
            <person name="Clum A."/>
            <person name="LaButti K.M."/>
            <person name="Lindquist E.A."/>
            <person name="Yee Ngan C."/>
            <person name="Ohm R.A."/>
            <person name="Salamov A.A."/>
            <person name="Grigoriev I.V."/>
            <person name="Spatafora J.W."/>
            <person name="Berbee M.L."/>
        </authorList>
    </citation>
    <scope>NUCLEOTIDE SEQUENCE [LARGE SCALE GENOMIC DNA]</scope>
    <source>
        <strain evidence="1 2">NRRL 28638</strain>
    </source>
</reference>
<dbReference type="AlphaFoldDB" id="A0A137PBG5"/>
<dbReference type="Proteomes" id="UP000070444">
    <property type="component" value="Unassembled WGS sequence"/>
</dbReference>
<evidence type="ECO:0000313" key="2">
    <source>
        <dbReference type="Proteomes" id="UP000070444"/>
    </source>
</evidence>
<name>A0A137PBG5_CONC2</name>
<accession>A0A137PBG5</accession>
<evidence type="ECO:0000313" key="1">
    <source>
        <dbReference type="EMBL" id="KXN72360.1"/>
    </source>
</evidence>
<proteinExistence type="predicted"/>
<keyword evidence="2" id="KW-1185">Reference proteome</keyword>
<organism evidence="1 2">
    <name type="scientific">Conidiobolus coronatus (strain ATCC 28846 / CBS 209.66 / NRRL 28638)</name>
    <name type="common">Delacroixia coronata</name>
    <dbReference type="NCBI Taxonomy" id="796925"/>
    <lineage>
        <taxon>Eukaryota</taxon>
        <taxon>Fungi</taxon>
        <taxon>Fungi incertae sedis</taxon>
        <taxon>Zoopagomycota</taxon>
        <taxon>Entomophthoromycotina</taxon>
        <taxon>Entomophthoromycetes</taxon>
        <taxon>Entomophthorales</taxon>
        <taxon>Ancylistaceae</taxon>
        <taxon>Conidiobolus</taxon>
    </lineage>
</organism>
<protein>
    <submittedName>
        <fullName evidence="1">Uncharacterized protein</fullName>
    </submittedName>
</protein>